<dbReference type="RefSeq" id="WP_134339065.1">
    <property type="nucleotide sequence ID" value="NZ_SOPW01000003.1"/>
</dbReference>
<dbReference type="EMBL" id="SOPW01000003">
    <property type="protein sequence ID" value="TFB24007.1"/>
    <property type="molecule type" value="Genomic_DNA"/>
</dbReference>
<dbReference type="PROSITE" id="PS50206">
    <property type="entry name" value="RHODANESE_3"/>
    <property type="match status" value="2"/>
</dbReference>
<dbReference type="InterPro" id="IPR045078">
    <property type="entry name" value="TST/MPST-like"/>
</dbReference>
<evidence type="ECO:0000313" key="5">
    <source>
        <dbReference type="Proteomes" id="UP000297975"/>
    </source>
</evidence>
<dbReference type="OrthoDB" id="9770030at2"/>
<evidence type="ECO:0000259" key="3">
    <source>
        <dbReference type="PROSITE" id="PS50206"/>
    </source>
</evidence>
<dbReference type="CDD" id="cd01448">
    <property type="entry name" value="TST_Repeat_1"/>
    <property type="match status" value="1"/>
</dbReference>
<feature type="domain" description="Rhodanese" evidence="3">
    <location>
        <begin position="163"/>
        <end position="273"/>
    </location>
</feature>
<sequence>MIISVKEAYDVFTNEKHTVFADCRFNLQDKNRGKKDYQNNHLPQAAYFDLEKELSGEVKEVGGRHPLPDLKKFTEALAERGIDHHTPVIIYDNNRAFASRMYWMMKLINHSKVYLMNGNIEDWKSNGYPTESHSALHSKSHYGEYNVDEELIANQNYVKKHKNKEDVVLVDSRSYERYIGKVEPIDHKAGHIPGAINLEWTKILDEQGRFKSKEELVKYFSDLNDKEEIIVYCGSGVTAAPNVIALWQAGFTNVRLYVGSFSDWISNDKNNIATNIK</sequence>
<proteinExistence type="predicted"/>
<evidence type="ECO:0000313" key="4">
    <source>
        <dbReference type="EMBL" id="TFB24007.1"/>
    </source>
</evidence>
<reference evidence="4 5" key="1">
    <citation type="submission" date="2019-03" db="EMBL/GenBank/DDBJ databases">
        <authorList>
            <person name="He R.-H."/>
        </authorList>
    </citation>
    <scope>NUCLEOTIDE SEQUENCE [LARGE SCALE GENOMIC DNA]</scope>
    <source>
        <strain evidence="5">SH 714</strain>
    </source>
</reference>
<gene>
    <name evidence="4" type="ORF">E3U55_04120</name>
</gene>
<dbReference type="SUPFAM" id="SSF52821">
    <property type="entry name" value="Rhodanese/Cell cycle control phosphatase"/>
    <property type="match status" value="2"/>
</dbReference>
<comment type="caution">
    <text evidence="4">The sequence shown here is derived from an EMBL/GenBank/DDBJ whole genome shotgun (WGS) entry which is preliminary data.</text>
</comment>
<keyword evidence="2" id="KW-0677">Repeat</keyword>
<dbReference type="Proteomes" id="UP000297975">
    <property type="component" value="Unassembled WGS sequence"/>
</dbReference>
<evidence type="ECO:0000256" key="2">
    <source>
        <dbReference type="ARBA" id="ARBA00022737"/>
    </source>
</evidence>
<name>A0A4Y8IT90_9BACI</name>
<dbReference type="PANTHER" id="PTHR11364">
    <property type="entry name" value="THIOSULFATE SULFERTANSFERASE"/>
    <property type="match status" value="1"/>
</dbReference>
<dbReference type="PANTHER" id="PTHR11364:SF27">
    <property type="entry name" value="SULFURTRANSFERASE"/>
    <property type="match status" value="1"/>
</dbReference>
<dbReference type="GO" id="GO:0004792">
    <property type="term" value="F:thiosulfate-cyanide sulfurtransferase activity"/>
    <property type="evidence" value="ECO:0007669"/>
    <property type="project" value="TreeGrafter"/>
</dbReference>
<evidence type="ECO:0000256" key="1">
    <source>
        <dbReference type="ARBA" id="ARBA00022679"/>
    </source>
</evidence>
<accession>A0A4Y8IT90</accession>
<keyword evidence="1 4" id="KW-0808">Transferase</keyword>
<dbReference type="InterPro" id="IPR036873">
    <property type="entry name" value="Rhodanese-like_dom_sf"/>
</dbReference>
<dbReference type="CDD" id="cd01449">
    <property type="entry name" value="TST_Repeat_2"/>
    <property type="match status" value="1"/>
</dbReference>
<dbReference type="SMART" id="SM00450">
    <property type="entry name" value="RHOD"/>
    <property type="match status" value="2"/>
</dbReference>
<feature type="domain" description="Rhodanese" evidence="3">
    <location>
        <begin position="14"/>
        <end position="132"/>
    </location>
</feature>
<dbReference type="AlphaFoldDB" id="A0A4Y8IT90"/>
<dbReference type="InterPro" id="IPR001763">
    <property type="entry name" value="Rhodanese-like_dom"/>
</dbReference>
<protein>
    <submittedName>
        <fullName evidence="4">Sulfurtransferase</fullName>
    </submittedName>
</protein>
<organism evidence="4 5">
    <name type="scientific">Filobacillus milosensis</name>
    <dbReference type="NCBI Taxonomy" id="94137"/>
    <lineage>
        <taxon>Bacteria</taxon>
        <taxon>Bacillati</taxon>
        <taxon>Bacillota</taxon>
        <taxon>Bacilli</taxon>
        <taxon>Bacillales</taxon>
        <taxon>Bacillaceae</taxon>
        <taxon>Filobacillus</taxon>
    </lineage>
</organism>
<dbReference type="Pfam" id="PF00581">
    <property type="entry name" value="Rhodanese"/>
    <property type="match status" value="2"/>
</dbReference>
<dbReference type="Gene3D" id="3.40.250.10">
    <property type="entry name" value="Rhodanese-like domain"/>
    <property type="match status" value="2"/>
</dbReference>
<keyword evidence="5" id="KW-1185">Reference proteome</keyword>